<reference evidence="2" key="1">
    <citation type="journal article" date="2025" name="Foods">
        <title>Unveiling the Microbial Signatures of Arabica Coffee Cherries: Insights into Ripeness Specific Diversity, Functional Traits, and Implications for Quality and Safety.</title>
        <authorList>
            <consortium name="RefSeq"/>
            <person name="Tenea G.N."/>
            <person name="Cifuentes V."/>
            <person name="Reyes P."/>
            <person name="Cevallos-Vallejos M."/>
        </authorList>
    </citation>
    <scope>NUCLEOTIDE SEQUENCE [LARGE SCALE GENOMIC DNA]</scope>
</reference>
<dbReference type="CDD" id="cd01650">
    <property type="entry name" value="RT_nLTR_like"/>
    <property type="match status" value="1"/>
</dbReference>
<dbReference type="PANTHER" id="PTHR33116:SF80">
    <property type="entry name" value="REVERSE TRANSCRIPTASE ZINC-BINDING DOMAIN-CONTAINING PROTEIN"/>
    <property type="match status" value="1"/>
</dbReference>
<dbReference type="Proteomes" id="UP001652660">
    <property type="component" value="Chromosome 1c"/>
</dbReference>
<dbReference type="SUPFAM" id="SSF56672">
    <property type="entry name" value="DNA/RNA polymerases"/>
    <property type="match status" value="1"/>
</dbReference>
<sequence length="892" mass="101261">MVISWVGFTLQFSATYAKCTRVGRRVLWQAMKEVKECYSSPWLITGDFNVISNINKRSGGGPPNDRNMEEFNEAITDCGLSEVAFDGPIFTWTNGRVWQRLDRALANEGWMEIFEITKVSHLVRGRSDHTPLLIKYGGSGGRSSAFRFLNVWTKHSSFRDVVNEAWQVPVSMGGMLGFHQRLLNVKGRLREWNRRSFGNIFQAVLDAEEMLRVRQGEYDATRDASPDGGALTSSRGLRMMQDGGWRMRRLLRAQWATPVMEFSLPTLTPEDNDDLQRLPSLAELQEAISAMARDSARGPDGFGAAFYQECWAIIHKELLEAVQEFFREAPQPKGFSSALIVLIPKVAGASNWSIADNILLAQELVLDLDRRVKCPNLMLKLDMEKAYDRVEWRFLIFMLRRFGFHEKVVDLIFRTLSNNWFSVLVNGTPTGFFKSTRGVRQGDLLSPALFVLVAEFLGGGLYHLFCLDKSRFFVSSGSQVPYLDFADDILIFTRCSEGNLDALKEFLESYQAYSGQKVNASKSAFIMANRATGEQRDLVASKLQFQQLCLPFTYLGSLISRGRERCILLDAIVSRMRDRLCHWSSRLLSSGGKLILLRHVLTSMPMYLLQAAKPSPLWRWLERVRGIVEQNIRWCVNKGFVDFWYDRWLGDSLLAELLFLRDPPHMLLAEFYGGGGWRINHLRRWIPNHLVQQVQDVMLHPEQRDCMIWARLGVQVTRRTEVVVVSWKRPPRSSVKLNTDASVVLDQAYGGGLLRDSNGRVIFTFHKELGKMDVLESEGLALLHGLRLCAGVVTGPLLVEVDSESLVRMLHSSGVAKWPLYTMLRRIRSLLDSLSASISHVVREANAAADKLAGLRSALYCTSYSQLPRSVRTAVLLNSREFPFPRCRSIEG</sequence>
<dbReference type="InterPro" id="IPR002156">
    <property type="entry name" value="RNaseH_domain"/>
</dbReference>
<organism evidence="2 3">
    <name type="scientific">Coffea arabica</name>
    <name type="common">Arabian coffee</name>
    <dbReference type="NCBI Taxonomy" id="13443"/>
    <lineage>
        <taxon>Eukaryota</taxon>
        <taxon>Viridiplantae</taxon>
        <taxon>Streptophyta</taxon>
        <taxon>Embryophyta</taxon>
        <taxon>Tracheophyta</taxon>
        <taxon>Spermatophyta</taxon>
        <taxon>Magnoliopsida</taxon>
        <taxon>eudicotyledons</taxon>
        <taxon>Gunneridae</taxon>
        <taxon>Pentapetalae</taxon>
        <taxon>asterids</taxon>
        <taxon>lamiids</taxon>
        <taxon>Gentianales</taxon>
        <taxon>Rubiaceae</taxon>
        <taxon>Ixoroideae</taxon>
        <taxon>Gardenieae complex</taxon>
        <taxon>Bertiereae - Coffeeae clade</taxon>
        <taxon>Coffeeae</taxon>
        <taxon>Coffea</taxon>
    </lineage>
</organism>
<protein>
    <recommendedName>
        <fullName evidence="1">Reverse transcriptase domain-containing protein</fullName>
    </recommendedName>
</protein>
<evidence type="ECO:0000259" key="1">
    <source>
        <dbReference type="PROSITE" id="PS50878"/>
    </source>
</evidence>
<dbReference type="Gene3D" id="3.60.10.10">
    <property type="entry name" value="Endonuclease/exonuclease/phosphatase"/>
    <property type="match status" value="1"/>
</dbReference>
<dbReference type="PANTHER" id="PTHR33116">
    <property type="entry name" value="REVERSE TRANSCRIPTASE ZINC-BINDING DOMAIN-CONTAINING PROTEIN-RELATED-RELATED"/>
    <property type="match status" value="1"/>
</dbReference>
<dbReference type="GeneID" id="140005304"/>
<dbReference type="InterPro" id="IPR044730">
    <property type="entry name" value="RNase_H-like_dom_plant"/>
</dbReference>
<keyword evidence="2" id="KW-1185">Reference proteome</keyword>
<proteinExistence type="predicted"/>
<dbReference type="SUPFAM" id="SSF56219">
    <property type="entry name" value="DNase I-like"/>
    <property type="match status" value="1"/>
</dbReference>
<evidence type="ECO:0000313" key="2">
    <source>
        <dbReference type="Proteomes" id="UP001652660"/>
    </source>
</evidence>
<dbReference type="Gene3D" id="3.30.420.10">
    <property type="entry name" value="Ribonuclease H-like superfamily/Ribonuclease H"/>
    <property type="match status" value="1"/>
</dbReference>
<dbReference type="CDD" id="cd06222">
    <property type="entry name" value="RNase_H_like"/>
    <property type="match status" value="1"/>
</dbReference>
<feature type="domain" description="Reverse transcriptase" evidence="1">
    <location>
        <begin position="324"/>
        <end position="559"/>
    </location>
</feature>
<reference evidence="3" key="2">
    <citation type="submission" date="2025-08" db="UniProtKB">
        <authorList>
            <consortium name="RefSeq"/>
        </authorList>
    </citation>
    <scope>IDENTIFICATION</scope>
    <source>
        <tissue evidence="3">Leaves</tissue>
    </source>
</reference>
<accession>A0ABM4U4J5</accession>
<dbReference type="SUPFAM" id="SSF53098">
    <property type="entry name" value="Ribonuclease H-like"/>
    <property type="match status" value="1"/>
</dbReference>
<dbReference type="PROSITE" id="PS50878">
    <property type="entry name" value="RT_POL"/>
    <property type="match status" value="1"/>
</dbReference>
<gene>
    <name evidence="3" type="primary">LOC140005304</name>
</gene>
<dbReference type="InterPro" id="IPR043502">
    <property type="entry name" value="DNA/RNA_pol_sf"/>
</dbReference>
<dbReference type="InterPro" id="IPR036691">
    <property type="entry name" value="Endo/exonu/phosph_ase_sf"/>
</dbReference>
<name>A0ABM4U4J5_COFAR</name>
<dbReference type="Pfam" id="PF13456">
    <property type="entry name" value="RVT_3"/>
    <property type="match status" value="1"/>
</dbReference>
<dbReference type="InterPro" id="IPR000477">
    <property type="entry name" value="RT_dom"/>
</dbReference>
<evidence type="ECO:0000313" key="3">
    <source>
        <dbReference type="RefSeq" id="XP_071902212.1"/>
    </source>
</evidence>
<dbReference type="Pfam" id="PF00078">
    <property type="entry name" value="RVT_1"/>
    <property type="match status" value="1"/>
</dbReference>
<dbReference type="InterPro" id="IPR036397">
    <property type="entry name" value="RNaseH_sf"/>
</dbReference>
<dbReference type="InterPro" id="IPR012337">
    <property type="entry name" value="RNaseH-like_sf"/>
</dbReference>
<dbReference type="RefSeq" id="XP_071902212.1">
    <property type="nucleotide sequence ID" value="XM_072046111.1"/>
</dbReference>